<evidence type="ECO:0000313" key="2">
    <source>
        <dbReference type="EMBL" id="SPO06299.1"/>
    </source>
</evidence>
<dbReference type="Proteomes" id="UP001187682">
    <property type="component" value="Unassembled WGS sequence"/>
</dbReference>
<dbReference type="AlphaFoldDB" id="A0AAE8SYV8"/>
<reference evidence="2" key="1">
    <citation type="submission" date="2018-03" db="EMBL/GenBank/DDBJ databases">
        <authorList>
            <person name="Guldener U."/>
        </authorList>
    </citation>
    <scope>NUCLEOTIDE SEQUENCE</scope>
</reference>
<feature type="domain" description="Heterokaryon incompatibility" evidence="1">
    <location>
        <begin position="179"/>
        <end position="341"/>
    </location>
</feature>
<dbReference type="PANTHER" id="PTHR33112:SF9">
    <property type="entry name" value="HETEROKARYON INCOMPATIBILITY DOMAIN-CONTAINING PROTEIN"/>
    <property type="match status" value="1"/>
</dbReference>
<organism evidence="2 3">
    <name type="scientific">Cephalotrichum gorgonifer</name>
    <dbReference type="NCBI Taxonomy" id="2041049"/>
    <lineage>
        <taxon>Eukaryota</taxon>
        <taxon>Fungi</taxon>
        <taxon>Dikarya</taxon>
        <taxon>Ascomycota</taxon>
        <taxon>Pezizomycotina</taxon>
        <taxon>Sordariomycetes</taxon>
        <taxon>Hypocreomycetidae</taxon>
        <taxon>Microascales</taxon>
        <taxon>Microascaceae</taxon>
        <taxon>Cephalotrichum</taxon>
    </lineage>
</organism>
<sequence length="670" mass="73866">MASMSAPVPPRACKGCEHPRESQDAATFAISTVEALKSNGDEGCPTCRLILQGLEKTLGEETVSESGKVRLEFNGTGVRGFEVALDGDNDKRVSFFVSPGGYETHPATKSWPVGYEVPGSTSSPESLDWAKAHIDECVSSHSDCTPNLSAVLPYRVLDVGDSPNDGIRLKETDGESGRYLCLSHCWGTHAFLCTLKSNIASHMDSIPHGRLPATFRDAVHFTRLLGVRYLWIDSLCIIQDDEEDWRAQAGKMAGIYANGYITIAAVHAEGARGGLFSTLKPEFQVHSLSPSPIHKNTGKEPGIHARRTLSHISTRFLGSLSAFSPSGKEPPLLQRAWFFQERYLSERVLYFTSGELAWQCSARTACQCRGTQDDASLNDGSATIKSKIVNPKQYYHTSALTIALETKGKEEVARRWLNLVGDYSMLDMTFERDIFPALSGLAKVFRNLMGVGYQAGLWDGFIVPGLLWSPVTGSKKKWGCRPREWRAPTWSWASSLTVVSFPTAKELLNMCEVVRADCKLRGPDSTGEIGRGKLVLRGRVFRAKLQYRAPTEEVHPWNLYALDFMNEGLIGNVYADYDFTLDGPGNVANDTSVHCLLVGMGAEEGTCYLLILTEVISTQGSPQVKFERIGLVEVFRQKTRRVSPIDGTIRVLSGYDVIRERSTEETIAVI</sequence>
<dbReference type="EMBL" id="ONZQ02000015">
    <property type="protein sequence ID" value="SPO06299.1"/>
    <property type="molecule type" value="Genomic_DNA"/>
</dbReference>
<evidence type="ECO:0000259" key="1">
    <source>
        <dbReference type="Pfam" id="PF06985"/>
    </source>
</evidence>
<comment type="caution">
    <text evidence="2">The sequence shown here is derived from an EMBL/GenBank/DDBJ whole genome shotgun (WGS) entry which is preliminary data.</text>
</comment>
<proteinExistence type="predicted"/>
<protein>
    <recommendedName>
        <fullName evidence="1">Heterokaryon incompatibility domain-containing protein</fullName>
    </recommendedName>
</protein>
<dbReference type="InterPro" id="IPR010730">
    <property type="entry name" value="HET"/>
</dbReference>
<dbReference type="Pfam" id="PF06985">
    <property type="entry name" value="HET"/>
    <property type="match status" value="1"/>
</dbReference>
<evidence type="ECO:0000313" key="3">
    <source>
        <dbReference type="Proteomes" id="UP001187682"/>
    </source>
</evidence>
<keyword evidence="3" id="KW-1185">Reference proteome</keyword>
<gene>
    <name evidence="2" type="ORF">DNG_08988</name>
</gene>
<dbReference type="PANTHER" id="PTHR33112">
    <property type="entry name" value="DOMAIN PROTEIN, PUTATIVE-RELATED"/>
    <property type="match status" value="1"/>
</dbReference>
<accession>A0AAE8SYV8</accession>
<name>A0AAE8SYV8_9PEZI</name>